<dbReference type="PANTHER" id="PTHR32015:SF1">
    <property type="entry name" value="LIPASE"/>
    <property type="match status" value="1"/>
</dbReference>
<dbReference type="Pfam" id="PF01674">
    <property type="entry name" value="Lipase_2"/>
    <property type="match status" value="1"/>
</dbReference>
<dbReference type="RefSeq" id="WP_311512323.1">
    <property type="nucleotide sequence ID" value="NZ_JAVREP010000009.1"/>
</dbReference>
<keyword evidence="2" id="KW-0378">Hydrolase</keyword>
<dbReference type="GO" id="GO:0016787">
    <property type="term" value="F:hydrolase activity"/>
    <property type="evidence" value="ECO:0007669"/>
    <property type="project" value="UniProtKB-KW"/>
</dbReference>
<dbReference type="InterPro" id="IPR002918">
    <property type="entry name" value="Lipase_EstA/Esterase_EstB"/>
</dbReference>
<evidence type="ECO:0000313" key="3">
    <source>
        <dbReference type="Proteomes" id="UP001183390"/>
    </source>
</evidence>
<dbReference type="Proteomes" id="UP001183390">
    <property type="component" value="Unassembled WGS sequence"/>
</dbReference>
<accession>A0ABU2MAI7</accession>
<gene>
    <name evidence="2" type="ORF">RM479_14815</name>
</gene>
<comment type="caution">
    <text evidence="2">The sequence shown here is derived from an EMBL/GenBank/DDBJ whole genome shotgun (WGS) entry which is preliminary data.</text>
</comment>
<dbReference type="SUPFAM" id="SSF53474">
    <property type="entry name" value="alpha/beta-Hydrolases"/>
    <property type="match status" value="1"/>
</dbReference>
<feature type="signal peptide" evidence="1">
    <location>
        <begin position="1"/>
        <end position="22"/>
    </location>
</feature>
<dbReference type="EMBL" id="JAVREP010000009">
    <property type="protein sequence ID" value="MDT0329688.1"/>
    <property type="molecule type" value="Genomic_DNA"/>
</dbReference>
<dbReference type="Gene3D" id="3.40.50.1820">
    <property type="entry name" value="alpha/beta hydrolase"/>
    <property type="match status" value="1"/>
</dbReference>
<dbReference type="InterPro" id="IPR029058">
    <property type="entry name" value="AB_hydrolase_fold"/>
</dbReference>
<protein>
    <submittedName>
        <fullName evidence="2">Alpha/beta fold hydrolase</fullName>
    </submittedName>
</protein>
<evidence type="ECO:0000256" key="1">
    <source>
        <dbReference type="SAM" id="SignalP"/>
    </source>
</evidence>
<proteinExistence type="predicted"/>
<feature type="chain" id="PRO_5045450309" evidence="1">
    <location>
        <begin position="23"/>
        <end position="223"/>
    </location>
</feature>
<name>A0ABU2MAI7_9ACTN</name>
<keyword evidence="3" id="KW-1185">Reference proteome</keyword>
<evidence type="ECO:0000313" key="2">
    <source>
        <dbReference type="EMBL" id="MDT0329688.1"/>
    </source>
</evidence>
<keyword evidence="1" id="KW-0732">Signal</keyword>
<reference evidence="3" key="1">
    <citation type="submission" date="2023-07" db="EMBL/GenBank/DDBJ databases">
        <title>30 novel species of actinomycetes from the DSMZ collection.</title>
        <authorList>
            <person name="Nouioui I."/>
        </authorList>
    </citation>
    <scope>NUCLEOTIDE SEQUENCE [LARGE SCALE GENOMIC DNA]</scope>
    <source>
        <strain evidence="3">DSM 44743</strain>
    </source>
</reference>
<organism evidence="2 3">
    <name type="scientific">Nocardiopsis lambiniae</name>
    <dbReference type="NCBI Taxonomy" id="3075539"/>
    <lineage>
        <taxon>Bacteria</taxon>
        <taxon>Bacillati</taxon>
        <taxon>Actinomycetota</taxon>
        <taxon>Actinomycetes</taxon>
        <taxon>Streptosporangiales</taxon>
        <taxon>Nocardiopsidaceae</taxon>
        <taxon>Nocardiopsis</taxon>
    </lineage>
</organism>
<dbReference type="PANTHER" id="PTHR32015">
    <property type="entry name" value="FASTING INDUCED LIPASE"/>
    <property type="match status" value="1"/>
</dbReference>
<sequence>MKRLIAVLSGLVLAVVLSFAQAAPAAAAPQTPVIFIHGFAGKGEQWSTMRNSLVSSGYPRDRLHVFSYDWARSNKTIAGQLSSYVDGVRAQHGVDKVHLVSHSMGGLSSRWYIKNLGGAQKVDRWISIGGPNNGTNVAGLCPSLITPCKEMRHGSSFLNELNSGNPTPGPTVYTTFRSPCDVIISPTSSTSLSGANNIRTGCLEHISMMWSSEVISGVRGTIT</sequence>